<dbReference type="EMBL" id="JABTXI010000003">
    <property type="protein sequence ID" value="MBY3590291.1"/>
    <property type="molecule type" value="Genomic_DNA"/>
</dbReference>
<organism evidence="1 2">
    <name type="scientific">Rhizobium bangladeshense</name>
    <dbReference type="NCBI Taxonomy" id="1138189"/>
    <lineage>
        <taxon>Bacteria</taxon>
        <taxon>Pseudomonadati</taxon>
        <taxon>Pseudomonadota</taxon>
        <taxon>Alphaproteobacteria</taxon>
        <taxon>Hyphomicrobiales</taxon>
        <taxon>Rhizobiaceae</taxon>
        <taxon>Rhizobium/Agrobacterium group</taxon>
        <taxon>Rhizobium</taxon>
    </lineage>
</organism>
<evidence type="ECO:0000313" key="1">
    <source>
        <dbReference type="EMBL" id="MBY3590291.1"/>
    </source>
</evidence>
<evidence type="ECO:0000313" key="2">
    <source>
        <dbReference type="Proteomes" id="UP000720124"/>
    </source>
</evidence>
<dbReference type="Proteomes" id="UP000720124">
    <property type="component" value="Unassembled WGS sequence"/>
</dbReference>
<keyword evidence="2" id="KW-1185">Reference proteome</keyword>
<gene>
    <name evidence="1" type="ORF">HJA87_10395</name>
</gene>
<name>A0ABS7LH15_9HYPH</name>
<dbReference type="RefSeq" id="WP_221095305.1">
    <property type="nucleotide sequence ID" value="NZ_JABDWX010000013.1"/>
</dbReference>
<reference evidence="1 2" key="1">
    <citation type="submission" date="2020-06" db="EMBL/GenBank/DDBJ databases">
        <title>Global-level population genomics: horizontal gene transfer, symbiosis and evolution in Rhizobia.</title>
        <authorList>
            <person name="Gai Y."/>
        </authorList>
    </citation>
    <scope>NUCLEOTIDE SEQUENCE [LARGE SCALE GENOMIC DNA]</scope>
    <source>
        <strain evidence="1 2">PLR6_1b</strain>
    </source>
</reference>
<comment type="caution">
    <text evidence="1">The sequence shown here is derived from an EMBL/GenBank/DDBJ whole genome shotgun (WGS) entry which is preliminary data.</text>
</comment>
<sequence>MATIVEINTAKGQAYAHYVHQHKQYGALLRVFGKHFDARPDTFTELVRNRPVFMCFFPLGAAVNRRIVSIVDNVALPSDAKKFPMFRAGVVDPATRKVSVWWLWDGEKEWRIGQLTAEQRQLSIRGVWNDALLVKRIECGWTPETDPT</sequence>
<proteinExistence type="predicted"/>
<protein>
    <submittedName>
        <fullName evidence="1">Uncharacterized protein</fullName>
    </submittedName>
</protein>
<accession>A0ABS7LH15</accession>